<keyword evidence="3" id="KW-1185">Reference proteome</keyword>
<dbReference type="AlphaFoldDB" id="A0A553DWE0"/>
<keyword evidence="1" id="KW-0732">Signal</keyword>
<sequence length="238" mass="25041">MKTAQNNLQKIFILFSFLFALTANAQSVAINTDGSTADPSAILDLKSTDKGLLIPRMTIAQRDAISTPATGLLVYQTDGTAGLYSYDGSIWKSLSSTGATNSTLLPNFAIGHNVTASSTPITLYISAFTTSTATSISSSTSFFIPGDITFTINFYSYDDEAFTYELWNVAPVSNATNYTTTGAVLATANTSAYSNGAPINTSFTYTAVAGQLLTIKIYKTLGGANATTGGIFTMFSAN</sequence>
<accession>A0A553DWE0</accession>
<feature type="signal peptide" evidence="1">
    <location>
        <begin position="1"/>
        <end position="25"/>
    </location>
</feature>
<gene>
    <name evidence="2" type="ORF">FNW21_12975</name>
</gene>
<organism evidence="2 3">
    <name type="scientific">Flavobacterium restrictum</name>
    <dbReference type="NCBI Taxonomy" id="2594428"/>
    <lineage>
        <taxon>Bacteria</taxon>
        <taxon>Pseudomonadati</taxon>
        <taxon>Bacteroidota</taxon>
        <taxon>Flavobacteriia</taxon>
        <taxon>Flavobacteriales</taxon>
        <taxon>Flavobacteriaceae</taxon>
        <taxon>Flavobacterium</taxon>
    </lineage>
</organism>
<dbReference type="Proteomes" id="UP000316371">
    <property type="component" value="Unassembled WGS sequence"/>
</dbReference>
<protein>
    <submittedName>
        <fullName evidence="2">Uncharacterized protein</fullName>
    </submittedName>
</protein>
<feature type="chain" id="PRO_5021904370" evidence="1">
    <location>
        <begin position="26"/>
        <end position="238"/>
    </location>
</feature>
<dbReference type="RefSeq" id="WP_144257183.1">
    <property type="nucleotide sequence ID" value="NZ_VJZT01000014.1"/>
</dbReference>
<proteinExistence type="predicted"/>
<name>A0A553DWE0_9FLAO</name>
<dbReference type="OrthoDB" id="581140at2"/>
<evidence type="ECO:0000313" key="3">
    <source>
        <dbReference type="Proteomes" id="UP000316371"/>
    </source>
</evidence>
<reference evidence="2 3" key="1">
    <citation type="submission" date="2019-07" db="EMBL/GenBank/DDBJ databases">
        <title>Novel species of Flavobacterium.</title>
        <authorList>
            <person name="Liu Q."/>
            <person name="Xin Y.-H."/>
        </authorList>
    </citation>
    <scope>NUCLEOTIDE SEQUENCE [LARGE SCALE GENOMIC DNA]</scope>
    <source>
        <strain evidence="2 3">LB1R34</strain>
    </source>
</reference>
<dbReference type="EMBL" id="VJZT01000014">
    <property type="protein sequence ID" value="TRX37101.1"/>
    <property type="molecule type" value="Genomic_DNA"/>
</dbReference>
<evidence type="ECO:0000313" key="2">
    <source>
        <dbReference type="EMBL" id="TRX37101.1"/>
    </source>
</evidence>
<comment type="caution">
    <text evidence="2">The sequence shown here is derived from an EMBL/GenBank/DDBJ whole genome shotgun (WGS) entry which is preliminary data.</text>
</comment>
<evidence type="ECO:0000256" key="1">
    <source>
        <dbReference type="SAM" id="SignalP"/>
    </source>
</evidence>